<evidence type="ECO:0000313" key="12">
    <source>
        <dbReference type="EMBL" id="SFT95382.1"/>
    </source>
</evidence>
<dbReference type="GO" id="GO:0051539">
    <property type="term" value="F:4 iron, 4 sulfur cluster binding"/>
    <property type="evidence" value="ECO:0007669"/>
    <property type="project" value="UniProtKB-KW"/>
</dbReference>
<evidence type="ECO:0000256" key="6">
    <source>
        <dbReference type="ARBA" id="ARBA00023014"/>
    </source>
</evidence>
<dbReference type="SUPFAM" id="SSF53732">
    <property type="entry name" value="Aconitase iron-sulfur domain"/>
    <property type="match status" value="1"/>
</dbReference>
<dbReference type="NCBIfam" id="NF009520">
    <property type="entry name" value="PRK12881.1"/>
    <property type="match status" value="1"/>
</dbReference>
<dbReference type="Gene3D" id="3.30.499.10">
    <property type="entry name" value="Aconitase, domain 3"/>
    <property type="match status" value="2"/>
</dbReference>
<sequence>MNPFFSLNPLFIMSQDPYQIKSTLNTSSGDHTYWSLEKLEAAGHPVKHLPFSIRILLENALRNFDDFAITKEHLETLMNWSPQPSDKDIPYKPARVLMQDFTGVPAVVDIASLRSEAHRKGKDASTINPLIPVDLVIDHSVQVDYFGTNYSYQKNVEKEYERNSERYKFLKWAQKTFNNFSVVPPGMGICHQVNLEYLAQGVIKRDGLVFPDTLVGTDSHTPMVNGIGVVGWGVGGIEAEAAILGQPIYFIMPEVVGLKLTGKLPAGTTATDMVLTITELLRKHGVVGKFVEVYGPGLDHLSVPDRATISNMSPEFGCTVTYFPIDDRTLDYMGKTNRSEDQIKLVEDYCKANMLWRKDEDLIKYSSVVELDLGTVESTVSGPKRPQDKILVKDFKPKFGELLESVHGRQYIPIDKREEVARFVEEGGGQTDDQSDAKAPAETEIKTRIKNGLKSVSVKLHNDKFELYDGSIVIAAITSCTNTSNPSVMLGAGLVARKARELGLDVKPWVKTSLAPGSKVVTDYLEKSELLEDLEALKFHTVGYGCTSCIGNSGPLPRHIAQAVEDNDLVVASVLSGNRNFEARVHPQVKMNYLMSPMLVVVYAIAGRVDVDLYNEPIGYDPNLEPVYMKDIWPTNEEIAEVARKVLTPDDYQKSYGEIFEGNDIWKELQSGEGEIYPWDDNSTYIKEAPFFKGISVDVPEPKNISNARVLLKLGDSITTDHISPAGSFRQDSPAGKYLNGRGVERPDFNSYGSRRGNDEVMVRGTFANVRIKNQLSTQEGGFTTFIPSNEEMSVFDASEKYQAANVPLVVLAGKEYGSGSSRDWAAKGTNLLGIKAVIAESYERIHRSNLVGMGVLPLQFMPGENAESLGLTGKEEFSILGIESGLTPSQKFEVIVTSDAQEKKIQVQSRLDSEVEIAYYKHGGILNYVLRDFLKD</sequence>
<keyword evidence="4" id="KW-0479">Metal-binding</keyword>
<dbReference type="GO" id="GO:0003994">
    <property type="term" value="F:aconitate hydratase activity"/>
    <property type="evidence" value="ECO:0007669"/>
    <property type="project" value="UniProtKB-EC"/>
</dbReference>
<dbReference type="STRING" id="305507.SAMN04489724_2935"/>
<dbReference type="InterPro" id="IPR044137">
    <property type="entry name" value="AcnA_IRP_Swivel"/>
</dbReference>
<dbReference type="PRINTS" id="PR00415">
    <property type="entry name" value="ACONITASE"/>
</dbReference>
<dbReference type="NCBIfam" id="TIGR01341">
    <property type="entry name" value="aconitase_1"/>
    <property type="match status" value="1"/>
</dbReference>
<gene>
    <name evidence="12" type="ORF">SAMN04489724_2935</name>
</gene>
<dbReference type="SUPFAM" id="SSF52016">
    <property type="entry name" value="LeuD/IlvD-like"/>
    <property type="match status" value="1"/>
</dbReference>
<dbReference type="EMBL" id="FPBF01000004">
    <property type="protein sequence ID" value="SFT95382.1"/>
    <property type="molecule type" value="Genomic_DNA"/>
</dbReference>
<dbReference type="NCBIfam" id="NF006757">
    <property type="entry name" value="PRK09277.1"/>
    <property type="match status" value="1"/>
</dbReference>
<dbReference type="GO" id="GO:0046872">
    <property type="term" value="F:metal ion binding"/>
    <property type="evidence" value="ECO:0007669"/>
    <property type="project" value="UniProtKB-KW"/>
</dbReference>
<keyword evidence="13" id="KW-1185">Reference proteome</keyword>
<comment type="function">
    <text evidence="9">Catalyzes the isomerization of citrate to isocitrate via cis-aconitate.</text>
</comment>
<dbReference type="GO" id="GO:0006099">
    <property type="term" value="P:tricarboxylic acid cycle"/>
    <property type="evidence" value="ECO:0007669"/>
    <property type="project" value="UniProtKB-UniPathway"/>
</dbReference>
<dbReference type="AlphaFoldDB" id="A0A1I7C7L1"/>
<dbReference type="Pfam" id="PF00330">
    <property type="entry name" value="Aconitase"/>
    <property type="match status" value="1"/>
</dbReference>
<dbReference type="CDD" id="cd01580">
    <property type="entry name" value="AcnA_IRP_Swivel"/>
    <property type="match status" value="1"/>
</dbReference>
<keyword evidence="7 9" id="KW-0456">Lyase</keyword>
<comment type="catalytic activity">
    <reaction evidence="8 9">
        <text>citrate = D-threo-isocitrate</text>
        <dbReference type="Rhea" id="RHEA:10336"/>
        <dbReference type="ChEBI" id="CHEBI:15562"/>
        <dbReference type="ChEBI" id="CHEBI:16947"/>
        <dbReference type="EC" id="4.2.1.3"/>
    </reaction>
</comment>
<comment type="cofactor">
    <cofactor evidence="1">
        <name>[4Fe-4S] cluster</name>
        <dbReference type="ChEBI" id="CHEBI:49883"/>
    </cofactor>
</comment>
<dbReference type="InterPro" id="IPR000573">
    <property type="entry name" value="AconitaseA/IPMdHydase_ssu_swvl"/>
</dbReference>
<dbReference type="PANTHER" id="PTHR11670">
    <property type="entry name" value="ACONITASE/IRON-RESPONSIVE ELEMENT FAMILY MEMBER"/>
    <property type="match status" value="1"/>
</dbReference>
<dbReference type="InterPro" id="IPR015928">
    <property type="entry name" value="Aconitase/3IPM_dehydase_swvl"/>
</dbReference>
<evidence type="ECO:0000313" key="13">
    <source>
        <dbReference type="Proteomes" id="UP000199673"/>
    </source>
</evidence>
<evidence type="ECO:0000259" key="11">
    <source>
        <dbReference type="Pfam" id="PF00694"/>
    </source>
</evidence>
<comment type="pathway">
    <text evidence="2">Carbohydrate metabolism; tricarboxylic acid cycle; isocitrate from oxaloacetate: step 2/2.</text>
</comment>
<dbReference type="InterPro" id="IPR018136">
    <property type="entry name" value="Aconitase_4Fe-4S_BS"/>
</dbReference>
<protein>
    <recommendedName>
        <fullName evidence="9">Aconitate hydratase</fullName>
        <shortName evidence="9">Aconitase</shortName>
        <ecNumber evidence="9">4.2.1.3</ecNumber>
    </recommendedName>
</protein>
<evidence type="ECO:0000256" key="4">
    <source>
        <dbReference type="ARBA" id="ARBA00022723"/>
    </source>
</evidence>
<name>A0A1I7C7L1_9BACT</name>
<keyword evidence="9" id="KW-0004">4Fe-4S</keyword>
<dbReference type="InterPro" id="IPR015931">
    <property type="entry name" value="Acnase/IPM_dHydase_lsu_aba_1/3"/>
</dbReference>
<dbReference type="Pfam" id="PF00694">
    <property type="entry name" value="Aconitase_C"/>
    <property type="match status" value="1"/>
</dbReference>
<evidence type="ECO:0000256" key="2">
    <source>
        <dbReference type="ARBA" id="ARBA00004717"/>
    </source>
</evidence>
<dbReference type="InterPro" id="IPR001030">
    <property type="entry name" value="Acoase/IPM_deHydtase_lsu_aba"/>
</dbReference>
<evidence type="ECO:0000259" key="10">
    <source>
        <dbReference type="Pfam" id="PF00330"/>
    </source>
</evidence>
<feature type="domain" description="Aconitase/3-isopropylmalate dehydratase large subunit alpha/beta/alpha" evidence="10">
    <location>
        <begin position="85"/>
        <end position="607"/>
    </location>
</feature>
<dbReference type="InterPro" id="IPR036008">
    <property type="entry name" value="Aconitase_4Fe-4S_dom"/>
</dbReference>
<evidence type="ECO:0000256" key="1">
    <source>
        <dbReference type="ARBA" id="ARBA00001966"/>
    </source>
</evidence>
<evidence type="ECO:0000256" key="7">
    <source>
        <dbReference type="ARBA" id="ARBA00023239"/>
    </source>
</evidence>
<comment type="similarity">
    <text evidence="3 9">Belongs to the aconitase/IPM isomerase family.</text>
</comment>
<dbReference type="Gene3D" id="6.10.190.10">
    <property type="match status" value="1"/>
</dbReference>
<dbReference type="Gene3D" id="3.20.19.10">
    <property type="entry name" value="Aconitase, domain 4"/>
    <property type="match status" value="1"/>
</dbReference>
<keyword evidence="6 9" id="KW-0411">Iron-sulfur</keyword>
<evidence type="ECO:0000256" key="3">
    <source>
        <dbReference type="ARBA" id="ARBA00007185"/>
    </source>
</evidence>
<keyword evidence="5 9" id="KW-0408">Iron</keyword>
<dbReference type="Proteomes" id="UP000199673">
    <property type="component" value="Unassembled WGS sequence"/>
</dbReference>
<proteinExistence type="inferred from homology"/>
<dbReference type="FunFam" id="3.30.499.10:FF:000002">
    <property type="entry name" value="Aconitate hydratase"/>
    <property type="match status" value="1"/>
</dbReference>
<organism evidence="12 13">
    <name type="scientific">Algoriphagus locisalis</name>
    <dbReference type="NCBI Taxonomy" id="305507"/>
    <lineage>
        <taxon>Bacteria</taxon>
        <taxon>Pseudomonadati</taxon>
        <taxon>Bacteroidota</taxon>
        <taxon>Cytophagia</taxon>
        <taxon>Cytophagales</taxon>
        <taxon>Cyclobacteriaceae</taxon>
        <taxon>Algoriphagus</taxon>
    </lineage>
</organism>
<dbReference type="EC" id="4.2.1.3" evidence="9"/>
<feature type="domain" description="Aconitase A/isopropylmalate dehydratase small subunit swivel" evidence="11">
    <location>
        <begin position="737"/>
        <end position="862"/>
    </location>
</feature>
<dbReference type="InterPro" id="IPR006249">
    <property type="entry name" value="Aconitase/IRP2"/>
</dbReference>
<dbReference type="FunFam" id="3.20.19.10:FF:000001">
    <property type="entry name" value="Aconitate hydratase"/>
    <property type="match status" value="1"/>
</dbReference>
<evidence type="ECO:0000256" key="8">
    <source>
        <dbReference type="ARBA" id="ARBA00023501"/>
    </source>
</evidence>
<accession>A0A1I7C7L1</accession>
<dbReference type="PROSITE" id="PS00450">
    <property type="entry name" value="ACONITASE_1"/>
    <property type="match status" value="1"/>
</dbReference>
<evidence type="ECO:0000256" key="9">
    <source>
        <dbReference type="RuleBase" id="RU361275"/>
    </source>
</evidence>
<dbReference type="UniPathway" id="UPA00223">
    <property type="reaction ID" value="UER00718"/>
</dbReference>
<evidence type="ECO:0000256" key="5">
    <source>
        <dbReference type="ARBA" id="ARBA00023004"/>
    </source>
</evidence>
<reference evidence="13" key="1">
    <citation type="submission" date="2016-10" db="EMBL/GenBank/DDBJ databases">
        <authorList>
            <person name="Varghese N."/>
            <person name="Submissions S."/>
        </authorList>
    </citation>
    <scope>NUCLEOTIDE SEQUENCE [LARGE SCALE GENOMIC DNA]</scope>
    <source>
        <strain evidence="13">DSM 23445</strain>
    </source>
</reference>